<protein>
    <recommendedName>
        <fullName evidence="5">DUF559 domain-containing protein</fullName>
    </recommendedName>
</protein>
<comment type="caution">
    <text evidence="3">The sequence shown here is derived from an EMBL/GenBank/DDBJ whole genome shotgun (WGS) entry which is preliminary data.</text>
</comment>
<dbReference type="AlphaFoldDB" id="A0A7Y9UP30"/>
<evidence type="ECO:0000259" key="2">
    <source>
        <dbReference type="Pfam" id="PF09407"/>
    </source>
</evidence>
<name>A0A7Y9UP30_9ACTN</name>
<gene>
    <name evidence="3" type="ORF">BJ980_000715</name>
</gene>
<dbReference type="InterPro" id="IPR011335">
    <property type="entry name" value="Restrct_endonuc-II-like"/>
</dbReference>
<dbReference type="InterPro" id="IPR018547">
    <property type="entry name" value="AbiEi_C"/>
</dbReference>
<dbReference type="Pfam" id="PF04480">
    <property type="entry name" value="DUF559"/>
    <property type="match status" value="1"/>
</dbReference>
<evidence type="ECO:0000313" key="4">
    <source>
        <dbReference type="Proteomes" id="UP000540656"/>
    </source>
</evidence>
<dbReference type="EMBL" id="JACCAA010000001">
    <property type="protein sequence ID" value="NYG57792.1"/>
    <property type="molecule type" value="Genomic_DNA"/>
</dbReference>
<dbReference type="InterPro" id="IPR007569">
    <property type="entry name" value="DUF559"/>
</dbReference>
<accession>A0A7Y9UP30</accession>
<sequence>MIEPPTSPFLWSHFDDLAIAPFTLRRWLQDGRVRRVLRGVYVSALLPDSLELRARCAALVLPTYAVLCDRSAAWIWGIDVHDPDERFTIADLEVAVAPGQVRLRRTGINGVERDLAKTEITQVHGVRLTTPARTAVDLACLRGRRSALAALDAFMRHCGVSEQDLRQQLLRFRRRRGVTQARELVGLATPLSESPGESWTRSAIIEADLPVPEPQVEVFENGVLVARLDLAHRHCKVAVEFDGEEFHGEEQREHDERRRGWLREQGWHVIVVRKHCLKGAALEAWLEELATVVAERSTPRRRRYARSAVRWQKA</sequence>
<proteinExistence type="predicted"/>
<dbReference type="Pfam" id="PF09407">
    <property type="entry name" value="AbiEi_1"/>
    <property type="match status" value="1"/>
</dbReference>
<feature type="domain" description="DUF559" evidence="1">
    <location>
        <begin position="228"/>
        <end position="276"/>
    </location>
</feature>
<dbReference type="Proteomes" id="UP000540656">
    <property type="component" value="Unassembled WGS sequence"/>
</dbReference>
<keyword evidence="4" id="KW-1185">Reference proteome</keyword>
<organism evidence="3 4">
    <name type="scientific">Nocardioides daedukensis</name>
    <dbReference type="NCBI Taxonomy" id="634462"/>
    <lineage>
        <taxon>Bacteria</taxon>
        <taxon>Bacillati</taxon>
        <taxon>Actinomycetota</taxon>
        <taxon>Actinomycetes</taxon>
        <taxon>Propionibacteriales</taxon>
        <taxon>Nocardioidaceae</taxon>
        <taxon>Nocardioides</taxon>
    </lineage>
</organism>
<reference evidence="3 4" key="1">
    <citation type="submission" date="2020-07" db="EMBL/GenBank/DDBJ databases">
        <title>Sequencing the genomes of 1000 actinobacteria strains.</title>
        <authorList>
            <person name="Klenk H.-P."/>
        </authorList>
    </citation>
    <scope>NUCLEOTIDE SEQUENCE [LARGE SCALE GENOMIC DNA]</scope>
    <source>
        <strain evidence="3 4">DSM 23819</strain>
    </source>
</reference>
<feature type="domain" description="AbiEi antitoxin C-terminal" evidence="2">
    <location>
        <begin position="70"/>
        <end position="184"/>
    </location>
</feature>
<dbReference type="RefSeq" id="WP_179501022.1">
    <property type="nucleotide sequence ID" value="NZ_JACCAA010000001.1"/>
</dbReference>
<dbReference type="Gene3D" id="3.40.960.10">
    <property type="entry name" value="VSR Endonuclease"/>
    <property type="match status" value="1"/>
</dbReference>
<evidence type="ECO:0000313" key="3">
    <source>
        <dbReference type="EMBL" id="NYG57792.1"/>
    </source>
</evidence>
<evidence type="ECO:0008006" key="5">
    <source>
        <dbReference type="Google" id="ProtNLM"/>
    </source>
</evidence>
<dbReference type="SUPFAM" id="SSF52980">
    <property type="entry name" value="Restriction endonuclease-like"/>
    <property type="match status" value="1"/>
</dbReference>
<evidence type="ECO:0000259" key="1">
    <source>
        <dbReference type="Pfam" id="PF04480"/>
    </source>
</evidence>